<evidence type="ECO:0000313" key="2">
    <source>
        <dbReference type="EMBL" id="EGQ78125.1"/>
    </source>
</evidence>
<keyword evidence="1" id="KW-0732">Signal</keyword>
<evidence type="ECO:0000313" key="3">
    <source>
        <dbReference type="EMBL" id="UNV84602.1"/>
    </source>
</evidence>
<dbReference type="EMBL" id="AFQE01000022">
    <property type="protein sequence ID" value="EGQ78125.1"/>
    <property type="molecule type" value="Genomic_DNA"/>
</dbReference>
<accession>A0AA36ULI8</accession>
<feature type="signal peptide" evidence="1">
    <location>
        <begin position="1"/>
        <end position="21"/>
    </location>
</feature>
<evidence type="ECO:0000256" key="1">
    <source>
        <dbReference type="SAM" id="SignalP"/>
    </source>
</evidence>
<dbReference type="RefSeq" id="WP_003776324.1">
    <property type="nucleotide sequence ID" value="NZ_CP094241.1"/>
</dbReference>
<dbReference type="InterPro" id="IPR032774">
    <property type="entry name" value="WG_beta_rep"/>
</dbReference>
<sequence length="356" mass="40296">MNLKSLYLLPALLLAHSTALAAPKFSDDPKPRSAEKIIYFKQNGKFGAKTTSGKIIVPAQYHCEFMCEHVKHGETADGELLFTDNSREVRGKVAYSPFFLHSRQGKFLYQPMMYDLAADYFSEGKRRYVSKDGKVGFADRAGNLVTPAQHDWAGPFEYGYAAFCDGCREVRVDEEHTTVQGGTWGMMDARGNTVAPSDTRRAASDIERNGKFYPHPFAYTAAERDILQRINRYKNLIVGLDAVSHSPYKTTEERAAYRFEIVSQPVQGYPYYEIVLFDGKGNTVEGERFLAGADGKRLYALPVGEETPQLLETYLRHAIRSTLAEQPERQKSGSWNDNPFRLKDYPEAKALLKRRK</sequence>
<reference evidence="3 5" key="2">
    <citation type="submission" date="2022-03" db="EMBL/GenBank/DDBJ databases">
        <title>Genome sequencing of Neisseria macacae.</title>
        <authorList>
            <person name="Baek M.-G."/>
        </authorList>
    </citation>
    <scope>NUCLEOTIDE SEQUENCE [LARGE SCALE GENOMIC DNA]</scope>
    <source>
        <strain evidence="3 5">ATCC 33926</strain>
    </source>
</reference>
<evidence type="ECO:0000313" key="4">
    <source>
        <dbReference type="Proteomes" id="UP000004982"/>
    </source>
</evidence>
<dbReference type="Pfam" id="PF14903">
    <property type="entry name" value="WG_beta_rep"/>
    <property type="match status" value="1"/>
</dbReference>
<evidence type="ECO:0000313" key="5">
    <source>
        <dbReference type="Proteomes" id="UP000829455"/>
    </source>
</evidence>
<protein>
    <submittedName>
        <fullName evidence="3">WG repeat-containing protein</fullName>
    </submittedName>
</protein>
<dbReference type="EMBL" id="CP094241">
    <property type="protein sequence ID" value="UNV84602.1"/>
    <property type="molecule type" value="Genomic_DNA"/>
</dbReference>
<organism evidence="2 4">
    <name type="scientific">Neisseria macacae ATCC 33926</name>
    <dbReference type="NCBI Taxonomy" id="997348"/>
    <lineage>
        <taxon>Bacteria</taxon>
        <taxon>Pseudomonadati</taxon>
        <taxon>Pseudomonadota</taxon>
        <taxon>Betaproteobacteria</taxon>
        <taxon>Neisseriales</taxon>
        <taxon>Neisseriaceae</taxon>
        <taxon>Neisseria</taxon>
    </lineage>
</organism>
<proteinExistence type="predicted"/>
<dbReference type="Proteomes" id="UP000004982">
    <property type="component" value="Unassembled WGS sequence"/>
</dbReference>
<dbReference type="Proteomes" id="UP000829455">
    <property type="component" value="Chromosome"/>
</dbReference>
<feature type="chain" id="PRO_5041301702" evidence="1">
    <location>
        <begin position="22"/>
        <end position="356"/>
    </location>
</feature>
<reference evidence="2 4" key="1">
    <citation type="submission" date="2011-05" db="EMBL/GenBank/DDBJ databases">
        <authorList>
            <person name="Muzny D."/>
            <person name="Qin X."/>
            <person name="Deng J."/>
            <person name="Jiang H."/>
            <person name="Liu Y."/>
            <person name="Qu J."/>
            <person name="Song X.-Z."/>
            <person name="Zhang L."/>
            <person name="Thornton R."/>
            <person name="Coyle M."/>
            <person name="Francisco L."/>
            <person name="Jackson L."/>
            <person name="Javaid M."/>
            <person name="Korchina V."/>
            <person name="Kovar C."/>
            <person name="Mata R."/>
            <person name="Mathew T."/>
            <person name="Ngo R."/>
            <person name="Nguyen L."/>
            <person name="Nguyen N."/>
            <person name="Okwuonu G."/>
            <person name="Ongeri F."/>
            <person name="Pham C."/>
            <person name="Simmons D."/>
            <person name="Wilczek-Boney K."/>
            <person name="Hale W."/>
            <person name="Jakkamsetti A."/>
            <person name="Pham P."/>
            <person name="Ruth R."/>
            <person name="San Lucas F."/>
            <person name="Warren J."/>
            <person name="Zhang J."/>
            <person name="Zhao Z."/>
            <person name="Zhou C."/>
            <person name="Zhu D."/>
            <person name="Lee S."/>
            <person name="Bess C."/>
            <person name="Blankenburg K."/>
            <person name="Forbes L."/>
            <person name="Fu Q."/>
            <person name="Gubbala S."/>
            <person name="Hirani K."/>
            <person name="Jayaseelan J.C."/>
            <person name="Lara F."/>
            <person name="Munidasa M."/>
            <person name="Palculict T."/>
            <person name="Patil S."/>
            <person name="Pu L.-L."/>
            <person name="Saada N."/>
            <person name="Tang L."/>
            <person name="Weissenberger G."/>
            <person name="Zhu Y."/>
            <person name="Hemphill L."/>
            <person name="Shang Y."/>
            <person name="Youmans B."/>
            <person name="Ayvaz T."/>
            <person name="Ross M."/>
            <person name="Santibanez J."/>
            <person name="Aqrawi P."/>
            <person name="Gross S."/>
            <person name="Joshi V."/>
            <person name="Fowler G."/>
            <person name="Nazareth L."/>
            <person name="Reid J."/>
            <person name="Worley K."/>
            <person name="Petrosino J."/>
            <person name="Highlander S."/>
            <person name="Gibbs R."/>
        </authorList>
    </citation>
    <scope>NUCLEOTIDE SEQUENCE [LARGE SCALE GENOMIC DNA]</scope>
    <source>
        <strain evidence="2 4">ATCC 33926</strain>
    </source>
</reference>
<dbReference type="AlphaFoldDB" id="A0AA36ULI8"/>
<gene>
    <name evidence="2" type="ORF">HMPREF9418_0350</name>
    <name evidence="3" type="ORF">MON40_11440</name>
</gene>
<keyword evidence="5" id="KW-1185">Reference proteome</keyword>
<name>A0AA36ULI8_9NEIS</name>